<keyword evidence="1" id="KW-0677">Repeat</keyword>
<dbReference type="PANTHER" id="PTHR47186">
    <property type="entry name" value="LEUCINE-RICH REPEAT-CONTAINING PROTEIN 57"/>
    <property type="match status" value="1"/>
</dbReference>
<sequence>MYTYLVEEVVEKWIKDESGHADFTISGEAGVGKTHVARKIFNNERRNILMKPDDDHNSFAVTLWLSLNKRYDHHQQEQERSLIEDLARQLSVLDPIEGGFEGDYNDSNGVNNDSIEDGKKKTKESYEDKLKTNIKKKIEEIVSKHTKDKEKHKSVVLLVLDGVDDASIAIRENIISHCKDEKGDHLKVLMTTCATNTTSTQSSDEIPLLKHDEFLKLMLEQFRASKKIDSDEDKENEKEKIEKLFKDGIFKDVELQIPAAMAVLVGKAFNSYKVGKDGATYESLLVNILKKICDQHPELNSAEKIMRTLACFVYEMLPSDDNALINCCWHSKKFFSSIKNQCVHYNELIAHWILEGYLESSNSIEKAYEDGYRILNELRDRKILKREDYEFVKMEKVVLEVPDVRYKKFDEKTHDLRYNRGFDDSAMLGLPEVLALERDGEEWKGGFGRISVADGMIRTICKHNKWREQVSTLFMHGNRLCRDVPKTFFKPMSELETLVLINPRSKDLMFLSSSSHPKLRVLVVRGCDVLENIDSISGMNLTVLEISGAKSLKSLPDNLFDNMPNLRSLNLSEVQVEHLPKSFDKLTKLQWLILRGCSCLKEMPNVKSFVGLKVLDMAGVSSLMTFKDKNFGELKDLRVLDYSHAKIAPAPFVHSLHKLTRLTHIGCYEITRVPHFDQLSQIQILELSGATKLVEFYVKSLQNKSFLRILDLSKTNIKQLPPSFSDLPRLEKLDLSDMSSLNDLTNVSFSQFRCLQIFNLSNTPIKTLPSLSNLSNLRELILTNCMQLEKLPEMEGLTNLEKLDVSGATALKEVLDERLETSKLRMLLMKNCGNLEKFPSLKAFEHLEELDLSGCKKLEMNNQSFEGLTQLQILDLSETKIQNLSSVSSPELRQLVLSNCVELVKLPTLSSSSKLEEINLSGSKKLLQAGLPFNDMKELQSLDLSETSISLTSNFSQCTNLKKLSLRKCVFVGSKPELEKLELLEVLDLSDTTFVVGQSSTQKSNEAFKLDGSQIEKLLKLTDLDLRGTQLQNFPYWISKLKNLNKLRLPNLDTFKEVNWGQIKRLPNDLNWEECGIFNLDAKNTETPSISIYGTKMFNALMKKIDELDNNSKNICIFVCPLNKNSEDEEIYRERDDSFFKNLYLKNICCLDIFEKFLEIRGFETRPNEIDDAALMKFDCLCFIEDDYVTCVADVGGKIEKLTSLWLERCSKIEFIFSQDKHVTVSKNFNLLWVSNLPNLTNLYIKNVEDDQIKNLKQLYLDCCPKLQHLFTNPDQLPESLEKLQVKFCDKLENLFKFDSFEDKELKNLKELHLLELPELIGVGIKFPCLKKAKVKGCPKLEQSKFINGLGLDITKIVELTHVMEDPKTGKITKETTKYRRSEGETSRTNK</sequence>
<dbReference type="Pfam" id="PF23598">
    <property type="entry name" value="LRR_14"/>
    <property type="match status" value="1"/>
</dbReference>
<dbReference type="InterPro" id="IPR032675">
    <property type="entry name" value="LRR_dom_sf"/>
</dbReference>
<feature type="domain" description="Nephrocystin 3-like N-terminal" evidence="4">
    <location>
        <begin position="7"/>
        <end position="191"/>
    </location>
</feature>
<dbReference type="PROSITE" id="PS51450">
    <property type="entry name" value="LRR"/>
    <property type="match status" value="1"/>
</dbReference>
<protein>
    <recommendedName>
        <fullName evidence="7">NB-ARC domain-containing protein</fullName>
    </recommendedName>
</protein>
<comment type="caution">
    <text evidence="5">The sequence shown here is derived from an EMBL/GenBank/DDBJ whole genome shotgun (WGS) entry which is preliminary data.</text>
</comment>
<dbReference type="Proteomes" id="UP000525078">
    <property type="component" value="Unassembled WGS sequence"/>
</dbReference>
<organism evidence="5 6">
    <name type="scientific">Cannabis sativa</name>
    <name type="common">Hemp</name>
    <name type="synonym">Marijuana</name>
    <dbReference type="NCBI Taxonomy" id="3483"/>
    <lineage>
        <taxon>Eukaryota</taxon>
        <taxon>Viridiplantae</taxon>
        <taxon>Streptophyta</taxon>
        <taxon>Embryophyta</taxon>
        <taxon>Tracheophyta</taxon>
        <taxon>Spermatophyta</taxon>
        <taxon>Magnoliopsida</taxon>
        <taxon>eudicotyledons</taxon>
        <taxon>Gunneridae</taxon>
        <taxon>Pentapetalae</taxon>
        <taxon>rosids</taxon>
        <taxon>fabids</taxon>
        <taxon>Rosales</taxon>
        <taxon>Cannabaceae</taxon>
        <taxon>Cannabis</taxon>
    </lineage>
</organism>
<evidence type="ECO:0008006" key="7">
    <source>
        <dbReference type="Google" id="ProtNLM"/>
    </source>
</evidence>
<dbReference type="Gene3D" id="3.80.10.10">
    <property type="entry name" value="Ribonuclease Inhibitor"/>
    <property type="match status" value="4"/>
</dbReference>
<accession>A0A7J6FVH1</accession>
<dbReference type="SUPFAM" id="SSF52047">
    <property type="entry name" value="RNI-like"/>
    <property type="match status" value="1"/>
</dbReference>
<dbReference type="EMBL" id="JAATIP010000094">
    <property type="protein sequence ID" value="KAF4374753.1"/>
    <property type="molecule type" value="Genomic_DNA"/>
</dbReference>
<dbReference type="PANTHER" id="PTHR47186:SF3">
    <property type="entry name" value="OS09G0267800 PROTEIN"/>
    <property type="match status" value="1"/>
</dbReference>
<dbReference type="InterPro" id="IPR027417">
    <property type="entry name" value="P-loop_NTPase"/>
</dbReference>
<feature type="domain" description="Disease resistance R13L4/SHOC-2-like LRR" evidence="3">
    <location>
        <begin position="506"/>
        <end position="666"/>
    </location>
</feature>
<evidence type="ECO:0000313" key="5">
    <source>
        <dbReference type="EMBL" id="KAF4374753.1"/>
    </source>
</evidence>
<evidence type="ECO:0000256" key="1">
    <source>
        <dbReference type="ARBA" id="ARBA00022737"/>
    </source>
</evidence>
<evidence type="ECO:0000313" key="6">
    <source>
        <dbReference type="Proteomes" id="UP000525078"/>
    </source>
</evidence>
<gene>
    <name evidence="5" type="ORF">F8388_020274</name>
</gene>
<proteinExistence type="predicted"/>
<dbReference type="InterPro" id="IPR001611">
    <property type="entry name" value="Leu-rich_rpt"/>
</dbReference>
<evidence type="ECO:0000259" key="4">
    <source>
        <dbReference type="Pfam" id="PF24883"/>
    </source>
</evidence>
<name>A0A7J6FVH1_CANSA</name>
<dbReference type="Pfam" id="PF24883">
    <property type="entry name" value="NPHP3_N"/>
    <property type="match status" value="1"/>
</dbReference>
<dbReference type="SUPFAM" id="SSF52540">
    <property type="entry name" value="P-loop containing nucleoside triphosphate hydrolases"/>
    <property type="match status" value="1"/>
</dbReference>
<dbReference type="Pfam" id="PF13855">
    <property type="entry name" value="LRR_8"/>
    <property type="match status" value="1"/>
</dbReference>
<dbReference type="InterPro" id="IPR055414">
    <property type="entry name" value="LRR_R13L4/SHOC2-like"/>
</dbReference>
<evidence type="ECO:0000259" key="3">
    <source>
        <dbReference type="Pfam" id="PF23598"/>
    </source>
</evidence>
<dbReference type="InterPro" id="IPR056884">
    <property type="entry name" value="NPHP3-like_N"/>
</dbReference>
<feature type="region of interest" description="Disordered" evidence="2">
    <location>
        <begin position="1371"/>
        <end position="1391"/>
    </location>
</feature>
<evidence type="ECO:0000256" key="2">
    <source>
        <dbReference type="SAM" id="MobiDB-lite"/>
    </source>
</evidence>
<dbReference type="Gene3D" id="3.40.50.300">
    <property type="entry name" value="P-loop containing nucleotide triphosphate hydrolases"/>
    <property type="match status" value="1"/>
</dbReference>
<reference evidence="5 6" key="1">
    <citation type="journal article" date="2020" name="bioRxiv">
        <title>Sequence and annotation of 42 cannabis genomes reveals extensive copy number variation in cannabinoid synthesis and pathogen resistance genes.</title>
        <authorList>
            <person name="Mckernan K.J."/>
            <person name="Helbert Y."/>
            <person name="Kane L.T."/>
            <person name="Ebling H."/>
            <person name="Zhang L."/>
            <person name="Liu B."/>
            <person name="Eaton Z."/>
            <person name="Mclaughlin S."/>
            <person name="Kingan S."/>
            <person name="Baybayan P."/>
            <person name="Concepcion G."/>
            <person name="Jordan M."/>
            <person name="Riva A."/>
            <person name="Barbazuk W."/>
            <person name="Harkins T."/>
        </authorList>
    </citation>
    <scope>NUCLEOTIDE SEQUENCE [LARGE SCALE GENOMIC DNA]</scope>
    <source>
        <strain evidence="6">cv. Jamaican Lion 4</strain>
        <tissue evidence="5">Leaf</tissue>
    </source>
</reference>
<dbReference type="SUPFAM" id="SSF52058">
    <property type="entry name" value="L domain-like"/>
    <property type="match status" value="2"/>
</dbReference>